<sequence>MSTPTTATATLPPHYRHHHHPPPHHHHYPPYSTLSANSASYRSVAQGATNSLLPAPSSTSSSTASTATVPNRQPQQSQSQSQSQQQQQQQQPQQPQQPQQQQYHQHAAAAAAAVAASAASSYTTNPPYPTNDVPSNGAAASVASVRHLSARTHSTPHSEAHRADMSYPEAQPRKRRRSKEPDWKQFYKNGLPKEIIVIDDTPEPEQKASVAATSRTYTNDTVNGSTTKPAPRHVAKKRRKDGEFYEEGLYDARLNGSYNQPSNSGSASTDRTTSAYVTTAPTSLSSNGQYDYEAPQTGQKRKRTRQQIAQDAKRREVEALGDGFHEYQPPQKPIKKCGEVAVRPVSDRTHQTNVKIDDDDGHYIVVPDAELTSQYQIRRLLGQGTFGKVVEARDRRRNKLVAIKIIRAVQKYRDASRIELRVLQTLKANDSENRNRCIHLRDCFDFRGHICIVMDLLGSSVFDFLKGNNFVPFPNSQIQSFARQLLTSVAFLHDLNLIHTDLKPENILLCDSAYQTFTYNRRIPSSTNGTNRQATQRKVLLDTEIRLIDFGSATFDDEYHSSVVSTRHYRAPEIILGLGWSFPCDIWSIGCILVEFFTGDALFQTHDNLEHLAMMENVCDSRIDTHLVQTVNKSASRNSSNSPAKYFKRLKLDYPTAETTRASRRFVRNMKRLSDIIPATTPFLRLFLDLLQKIFVYDPQKRITARQALAHPWFREAAVPDDGTEALKIRLELWLGNQSLDDRKVYTLGSSNFPTGLASPPLAPETGLVRPSISSIEDSVGVDTTTQLSFPCLYLFMSVGLHGLPDDLVVRITKVLARRPEYGIATPSRRWLQRQEEKIRHLPKELLRPSGFKRLAIKIADRIDPNIVDPQAVLCKTHSTLNPFLIRRLFVALAYEVTVHTDALRSWQGRVSDPELSAFIGRLDSIVALWTAPKLFHEIYGLAPFDGHHVFVKSACEACCLAAVGASGRALADLRAALMDRMERRKSKGKEPRLYRIVEAWIDHLRKHSESGERSETCRALSESLLVDLRLARPHIRAWRAEQKKHHAELRAAQRPIYTELRRTRSGAKIAPLPPNAGHRRRTRHGIPVALVDTEGAGDQKRAAAFASRRDSIYRPDSLSGFSMVHERQKAAYDLPAGAHPRPSAPEPVRASGPSDGSPTQSFLYRFEQDVSLEDECDPYEDSKERELDENNPADENQLLEESRARVQQWWANQVLSKAQLDPNQDDTKSTLSMVHPAFRPDASQVAASALPTPLHIKKDAEPRAANPRRRRQSTTSAWTDCTVYTVDPSVVDPSANMPQVPRIPSGYRRDGRDGDPSAVSRTPTDRTQGKPTVQDERESTLPFPEYEDPSANPENSAESTPSSSKKKSKKAPLNWPAPPHGKYYPPSTRDNPHVQKFFPSKTELGSTLSEQRLAFLAERFKPKEEEAGSVATRRPRTPTPTPAAPNAPHPTSSVYSLSSRAPSLDSSHGSTPESGPESELRHGNQTPLQRAGPGVVPLSAASSWNDPVRPDDSISNANRNPRRPQPQQQQPSATSSVTQLNYFQRKM</sequence>
<feature type="region of interest" description="Disordered" evidence="12">
    <location>
        <begin position="50"/>
        <end position="108"/>
    </location>
</feature>
<feature type="compositionally biased region" description="Polar residues" evidence="12">
    <location>
        <begin position="1353"/>
        <end position="1362"/>
    </location>
</feature>
<feature type="compositionally biased region" description="Polar residues" evidence="12">
    <location>
        <begin position="1533"/>
        <end position="1548"/>
    </location>
</feature>
<dbReference type="EC" id="2.7.12.1" evidence="1"/>
<evidence type="ECO:0000256" key="6">
    <source>
        <dbReference type="ARBA" id="ARBA00022840"/>
    </source>
</evidence>
<feature type="compositionally biased region" description="Low complexity" evidence="12">
    <location>
        <begin position="1"/>
        <end position="13"/>
    </location>
</feature>
<evidence type="ECO:0000256" key="9">
    <source>
        <dbReference type="ARBA" id="ARBA00049308"/>
    </source>
</evidence>
<dbReference type="Gene3D" id="1.10.510.10">
    <property type="entry name" value="Transferase(Phosphotransferase) domain 1"/>
    <property type="match status" value="1"/>
</dbReference>
<dbReference type="InterPro" id="IPR051175">
    <property type="entry name" value="CLK_kinases"/>
</dbReference>
<dbReference type="PROSITE" id="PS00107">
    <property type="entry name" value="PROTEIN_KINASE_ATP"/>
    <property type="match status" value="1"/>
</dbReference>
<feature type="region of interest" description="Disordered" evidence="12">
    <location>
        <begin position="1174"/>
        <end position="1196"/>
    </location>
</feature>
<feature type="compositionally biased region" description="Basic residues" evidence="12">
    <location>
        <begin position="230"/>
        <end position="239"/>
    </location>
</feature>
<organism evidence="14 15">
    <name type="scientific">Xylaria grammica</name>
    <dbReference type="NCBI Taxonomy" id="363999"/>
    <lineage>
        <taxon>Eukaryota</taxon>
        <taxon>Fungi</taxon>
        <taxon>Dikarya</taxon>
        <taxon>Ascomycota</taxon>
        <taxon>Pezizomycotina</taxon>
        <taxon>Sordariomycetes</taxon>
        <taxon>Xylariomycetidae</taxon>
        <taxon>Xylariales</taxon>
        <taxon>Xylariaceae</taxon>
        <taxon>Xylaria</taxon>
    </lineage>
</organism>
<evidence type="ECO:0000259" key="13">
    <source>
        <dbReference type="PROSITE" id="PS50011"/>
    </source>
</evidence>
<keyword evidence="6 11" id="KW-0067">ATP-binding</keyword>
<dbReference type="Gene3D" id="3.30.200.20">
    <property type="entry name" value="Phosphorylase Kinase, domain 1"/>
    <property type="match status" value="1"/>
</dbReference>
<evidence type="ECO:0000256" key="1">
    <source>
        <dbReference type="ARBA" id="ARBA00013203"/>
    </source>
</evidence>
<feature type="compositionally biased region" description="Low complexity" evidence="12">
    <location>
        <begin position="1450"/>
        <end position="1468"/>
    </location>
</feature>
<dbReference type="SMART" id="SM00220">
    <property type="entry name" value="S_TKc"/>
    <property type="match status" value="1"/>
</dbReference>
<dbReference type="InterPro" id="IPR017441">
    <property type="entry name" value="Protein_kinase_ATP_BS"/>
</dbReference>
<evidence type="ECO:0000256" key="8">
    <source>
        <dbReference type="ARBA" id="ARBA00049003"/>
    </source>
</evidence>
<feature type="compositionally biased region" description="Pro residues" evidence="12">
    <location>
        <begin position="1438"/>
        <end position="1449"/>
    </location>
</feature>
<protein>
    <recommendedName>
        <fullName evidence="1">dual-specificity kinase</fullName>
        <ecNumber evidence="1">2.7.12.1</ecNumber>
    </recommendedName>
</protein>
<keyword evidence="5" id="KW-0418">Kinase</keyword>
<dbReference type="GO" id="GO:0043484">
    <property type="term" value="P:regulation of RNA splicing"/>
    <property type="evidence" value="ECO:0007669"/>
    <property type="project" value="TreeGrafter"/>
</dbReference>
<dbReference type="STRING" id="363999.A0A439CT56"/>
<evidence type="ECO:0000256" key="4">
    <source>
        <dbReference type="ARBA" id="ARBA00022741"/>
    </source>
</evidence>
<dbReference type="Pfam" id="PF00069">
    <property type="entry name" value="Pkinase"/>
    <property type="match status" value="1"/>
</dbReference>
<evidence type="ECO:0000256" key="2">
    <source>
        <dbReference type="ARBA" id="ARBA00022527"/>
    </source>
</evidence>
<feature type="binding site" evidence="11">
    <location>
        <position position="404"/>
    </location>
    <ligand>
        <name>ATP</name>
        <dbReference type="ChEBI" id="CHEBI:30616"/>
    </ligand>
</feature>
<feature type="compositionally biased region" description="Low complexity" evidence="12">
    <location>
        <begin position="51"/>
        <end position="108"/>
    </location>
</feature>
<accession>A0A439CT56</accession>
<dbReference type="GO" id="GO:0004674">
    <property type="term" value="F:protein serine/threonine kinase activity"/>
    <property type="evidence" value="ECO:0007669"/>
    <property type="project" value="UniProtKB-KW"/>
</dbReference>
<feature type="compositionally biased region" description="Basic and acidic residues" evidence="12">
    <location>
        <begin position="1324"/>
        <end position="1340"/>
    </location>
</feature>
<gene>
    <name evidence="14" type="ORF">EKO27_g9755</name>
</gene>
<dbReference type="PROSITE" id="PS50011">
    <property type="entry name" value="PROTEIN_KINASE_DOM"/>
    <property type="match status" value="1"/>
</dbReference>
<dbReference type="Proteomes" id="UP000286045">
    <property type="component" value="Unassembled WGS sequence"/>
</dbReference>
<dbReference type="PROSITE" id="PS00108">
    <property type="entry name" value="PROTEIN_KINASE_ST"/>
    <property type="match status" value="1"/>
</dbReference>
<comment type="catalytic activity">
    <reaction evidence="10">
        <text>L-tyrosyl-[protein] + ATP = O-phospho-L-tyrosyl-[protein] + ADP + H(+)</text>
        <dbReference type="Rhea" id="RHEA:10596"/>
        <dbReference type="Rhea" id="RHEA-COMP:10136"/>
        <dbReference type="Rhea" id="RHEA-COMP:20101"/>
        <dbReference type="ChEBI" id="CHEBI:15378"/>
        <dbReference type="ChEBI" id="CHEBI:30616"/>
        <dbReference type="ChEBI" id="CHEBI:46858"/>
        <dbReference type="ChEBI" id="CHEBI:61978"/>
        <dbReference type="ChEBI" id="CHEBI:456216"/>
        <dbReference type="EC" id="2.7.12.1"/>
    </reaction>
</comment>
<dbReference type="FunFam" id="1.10.510.10:FF:000612">
    <property type="entry name" value="Serine/threonine-protein kinase AFC2"/>
    <property type="match status" value="1"/>
</dbReference>
<dbReference type="GO" id="GO:0005634">
    <property type="term" value="C:nucleus"/>
    <property type="evidence" value="ECO:0007669"/>
    <property type="project" value="TreeGrafter"/>
</dbReference>
<evidence type="ECO:0000256" key="7">
    <source>
        <dbReference type="ARBA" id="ARBA00037966"/>
    </source>
</evidence>
<dbReference type="GO" id="GO:0004712">
    <property type="term" value="F:protein serine/threonine/tyrosine kinase activity"/>
    <property type="evidence" value="ECO:0007669"/>
    <property type="project" value="UniProtKB-EC"/>
</dbReference>
<feature type="domain" description="Protein kinase" evidence="13">
    <location>
        <begin position="375"/>
        <end position="714"/>
    </location>
</feature>
<keyword evidence="3" id="KW-0808">Transferase</keyword>
<comment type="catalytic activity">
    <reaction evidence="9">
        <text>L-threonyl-[protein] + ATP = O-phospho-L-threonyl-[protein] + ADP + H(+)</text>
        <dbReference type="Rhea" id="RHEA:46608"/>
        <dbReference type="Rhea" id="RHEA-COMP:11060"/>
        <dbReference type="Rhea" id="RHEA-COMP:11605"/>
        <dbReference type="ChEBI" id="CHEBI:15378"/>
        <dbReference type="ChEBI" id="CHEBI:30013"/>
        <dbReference type="ChEBI" id="CHEBI:30616"/>
        <dbReference type="ChEBI" id="CHEBI:61977"/>
        <dbReference type="ChEBI" id="CHEBI:456216"/>
        <dbReference type="EC" id="2.7.12.1"/>
    </reaction>
</comment>
<dbReference type="CDD" id="cd14134">
    <property type="entry name" value="PKc_CLK"/>
    <property type="match status" value="1"/>
</dbReference>
<dbReference type="InterPro" id="IPR000719">
    <property type="entry name" value="Prot_kinase_dom"/>
</dbReference>
<evidence type="ECO:0000313" key="15">
    <source>
        <dbReference type="Proteomes" id="UP000286045"/>
    </source>
</evidence>
<evidence type="ECO:0000256" key="12">
    <source>
        <dbReference type="SAM" id="MobiDB-lite"/>
    </source>
</evidence>
<dbReference type="PANTHER" id="PTHR45646:SF11">
    <property type="entry name" value="SERINE_THREONINE-PROTEIN KINASE DOA"/>
    <property type="match status" value="1"/>
</dbReference>
<evidence type="ECO:0000313" key="14">
    <source>
        <dbReference type="EMBL" id="RWA05354.1"/>
    </source>
</evidence>
<dbReference type="InterPro" id="IPR008271">
    <property type="entry name" value="Ser/Thr_kinase_AS"/>
</dbReference>
<feature type="compositionally biased region" description="Polar residues" evidence="12">
    <location>
        <begin position="211"/>
        <end position="228"/>
    </location>
</feature>
<feature type="compositionally biased region" description="Basic residues" evidence="12">
    <location>
        <begin position="14"/>
        <end position="28"/>
    </location>
</feature>
<evidence type="ECO:0000256" key="5">
    <source>
        <dbReference type="ARBA" id="ARBA00022777"/>
    </source>
</evidence>
<feature type="region of interest" description="Disordered" evidence="12">
    <location>
        <begin position="1136"/>
        <end position="1162"/>
    </location>
</feature>
<comment type="caution">
    <text evidence="14">The sequence shown here is derived from an EMBL/GenBank/DDBJ whole genome shotgun (WGS) entry which is preliminary data.</text>
</comment>
<dbReference type="GO" id="GO:0005524">
    <property type="term" value="F:ATP binding"/>
    <property type="evidence" value="ECO:0007669"/>
    <property type="project" value="UniProtKB-UniRule"/>
</dbReference>
<feature type="compositionally biased region" description="Polar residues" evidence="12">
    <location>
        <begin position="256"/>
        <end position="289"/>
    </location>
</feature>
<keyword evidence="15" id="KW-1185">Reference proteome</keyword>
<proteinExistence type="inferred from homology"/>
<evidence type="ECO:0000256" key="11">
    <source>
        <dbReference type="PROSITE-ProRule" id="PRU10141"/>
    </source>
</evidence>
<feature type="region of interest" description="Disordered" evidence="12">
    <location>
        <begin position="199"/>
        <end position="241"/>
    </location>
</feature>
<dbReference type="EMBL" id="RYZI01000450">
    <property type="protein sequence ID" value="RWA05354.1"/>
    <property type="molecule type" value="Genomic_DNA"/>
</dbReference>
<keyword evidence="4 11" id="KW-0547">Nucleotide-binding</keyword>
<comment type="similarity">
    <text evidence="7">Belongs to the protein kinase superfamily. CMGC Ser/Thr protein kinase family. Lammer subfamily.</text>
</comment>
<name>A0A439CT56_9PEZI</name>
<feature type="region of interest" description="Disordered" evidence="12">
    <location>
        <begin position="1250"/>
        <end position="1548"/>
    </location>
</feature>
<evidence type="ECO:0000256" key="10">
    <source>
        <dbReference type="ARBA" id="ARBA00051680"/>
    </source>
</evidence>
<keyword evidence="2" id="KW-0723">Serine/threonine-protein kinase</keyword>
<feature type="region of interest" description="Disordered" evidence="12">
    <location>
        <begin position="121"/>
        <end position="186"/>
    </location>
</feature>
<reference evidence="14 15" key="1">
    <citation type="submission" date="2018-12" db="EMBL/GenBank/DDBJ databases">
        <title>Draft genome sequence of Xylaria grammica IHI A82.</title>
        <authorList>
            <person name="Buettner E."/>
            <person name="Kellner H."/>
        </authorList>
    </citation>
    <scope>NUCLEOTIDE SEQUENCE [LARGE SCALE GENOMIC DNA]</scope>
    <source>
        <strain evidence="14 15">IHI A82</strain>
    </source>
</reference>
<dbReference type="PANTHER" id="PTHR45646">
    <property type="entry name" value="SERINE/THREONINE-PROTEIN KINASE DOA-RELATED"/>
    <property type="match status" value="1"/>
</dbReference>
<dbReference type="InterPro" id="IPR011009">
    <property type="entry name" value="Kinase-like_dom_sf"/>
</dbReference>
<evidence type="ECO:0000256" key="3">
    <source>
        <dbReference type="ARBA" id="ARBA00022679"/>
    </source>
</evidence>
<feature type="region of interest" description="Disordered" evidence="12">
    <location>
        <begin position="254"/>
        <end position="304"/>
    </location>
</feature>
<dbReference type="SUPFAM" id="SSF56112">
    <property type="entry name" value="Protein kinase-like (PK-like)"/>
    <property type="match status" value="1"/>
</dbReference>
<comment type="catalytic activity">
    <reaction evidence="8">
        <text>L-seryl-[protein] + ATP = O-phospho-L-seryl-[protein] + ADP + H(+)</text>
        <dbReference type="Rhea" id="RHEA:17989"/>
        <dbReference type="Rhea" id="RHEA-COMP:9863"/>
        <dbReference type="Rhea" id="RHEA-COMP:11604"/>
        <dbReference type="ChEBI" id="CHEBI:15378"/>
        <dbReference type="ChEBI" id="CHEBI:29999"/>
        <dbReference type="ChEBI" id="CHEBI:30616"/>
        <dbReference type="ChEBI" id="CHEBI:83421"/>
        <dbReference type="ChEBI" id="CHEBI:456216"/>
        <dbReference type="EC" id="2.7.12.1"/>
    </reaction>
</comment>
<feature type="region of interest" description="Disordered" evidence="12">
    <location>
        <begin position="1"/>
        <end position="35"/>
    </location>
</feature>